<sequence length="66" mass="7649">MGVNTQEWIEEYVQNNKKHGKWTATWQGEMIPGFGGLYNDDEKKQVQIMLNQILQQIIGLGIGQYH</sequence>
<evidence type="ECO:0000313" key="1">
    <source>
        <dbReference type="EMBL" id="CAD8065754.1"/>
    </source>
</evidence>
<dbReference type="EMBL" id="CAJJDN010000020">
    <property type="protein sequence ID" value="CAD8065754.1"/>
    <property type="molecule type" value="Genomic_DNA"/>
</dbReference>
<comment type="caution">
    <text evidence="1">The sequence shown here is derived from an EMBL/GenBank/DDBJ whole genome shotgun (WGS) entry which is preliminary data.</text>
</comment>
<reference evidence="1" key="1">
    <citation type="submission" date="2021-01" db="EMBL/GenBank/DDBJ databases">
        <authorList>
            <consortium name="Genoscope - CEA"/>
            <person name="William W."/>
        </authorList>
    </citation>
    <scope>NUCLEOTIDE SEQUENCE</scope>
</reference>
<keyword evidence="2" id="KW-1185">Reference proteome</keyword>
<protein>
    <submittedName>
        <fullName evidence="1">Uncharacterized protein</fullName>
    </submittedName>
</protein>
<dbReference type="Proteomes" id="UP000692954">
    <property type="component" value="Unassembled WGS sequence"/>
</dbReference>
<organism evidence="1 2">
    <name type="scientific">Paramecium sonneborni</name>
    <dbReference type="NCBI Taxonomy" id="65129"/>
    <lineage>
        <taxon>Eukaryota</taxon>
        <taxon>Sar</taxon>
        <taxon>Alveolata</taxon>
        <taxon>Ciliophora</taxon>
        <taxon>Intramacronucleata</taxon>
        <taxon>Oligohymenophorea</taxon>
        <taxon>Peniculida</taxon>
        <taxon>Parameciidae</taxon>
        <taxon>Paramecium</taxon>
    </lineage>
</organism>
<gene>
    <name evidence="1" type="ORF">PSON_ATCC_30995.1.T0200404</name>
</gene>
<name>A0A8S1LT58_9CILI</name>
<evidence type="ECO:0000313" key="2">
    <source>
        <dbReference type="Proteomes" id="UP000692954"/>
    </source>
</evidence>
<proteinExistence type="predicted"/>
<accession>A0A8S1LT58</accession>
<dbReference type="AlphaFoldDB" id="A0A8S1LT58"/>